<feature type="region of interest" description="Disordered" evidence="1">
    <location>
        <begin position="49"/>
        <end position="71"/>
    </location>
</feature>
<dbReference type="EMBL" id="JFKE01000003">
    <property type="protein sequence ID" value="KAJ55950.1"/>
    <property type="molecule type" value="Genomic_DNA"/>
</dbReference>
<dbReference type="AlphaFoldDB" id="A0A037ZHQ4"/>
<dbReference type="RefSeq" id="WP_035258040.1">
    <property type="nucleotide sequence ID" value="NZ_JFKE01000003.1"/>
</dbReference>
<keyword evidence="3" id="KW-1185">Reference proteome</keyword>
<name>A0A037ZHQ4_9RHOB</name>
<dbReference type="Proteomes" id="UP000026249">
    <property type="component" value="Unassembled WGS sequence"/>
</dbReference>
<sequence>MNKNLRAGLAIVGLVTLSNCAITDPVIMAPEAVVEEPVLVEEEVLNAPHDTPDCITSADGDGIGGTGCRVD</sequence>
<comment type="caution">
    <text evidence="2">The sequence shown here is derived from an EMBL/GenBank/DDBJ whole genome shotgun (WGS) entry which is preliminary data.</text>
</comment>
<protein>
    <submittedName>
        <fullName evidence="2">Uncharacterized protein</fullName>
    </submittedName>
</protein>
<organism evidence="2 3">
    <name type="scientific">Actibacterium mucosum KCTC 23349</name>
    <dbReference type="NCBI Taxonomy" id="1454373"/>
    <lineage>
        <taxon>Bacteria</taxon>
        <taxon>Pseudomonadati</taxon>
        <taxon>Pseudomonadota</taxon>
        <taxon>Alphaproteobacteria</taxon>
        <taxon>Rhodobacterales</taxon>
        <taxon>Roseobacteraceae</taxon>
        <taxon>Actibacterium</taxon>
    </lineage>
</organism>
<gene>
    <name evidence="2" type="ORF">ACMU_09295</name>
</gene>
<feature type="compositionally biased region" description="Gly residues" evidence="1">
    <location>
        <begin position="61"/>
        <end position="71"/>
    </location>
</feature>
<evidence type="ECO:0000256" key="1">
    <source>
        <dbReference type="SAM" id="MobiDB-lite"/>
    </source>
</evidence>
<reference evidence="2 3" key="1">
    <citation type="submission" date="2014-03" db="EMBL/GenBank/DDBJ databases">
        <title>Draft Genome Sequence of Actibacterium mucosum KCTC 23349, a Marine Alphaproteobacterium with Complex Ionic Requirements Isolated from Mediterranean Seawater at Malvarrosa Beach, Valencia, Spain.</title>
        <authorList>
            <person name="Arahal D.R."/>
            <person name="Shao Z."/>
            <person name="Lai Q."/>
            <person name="Pujalte M.J."/>
        </authorList>
    </citation>
    <scope>NUCLEOTIDE SEQUENCE [LARGE SCALE GENOMIC DNA]</scope>
    <source>
        <strain evidence="2 3">KCTC 23349</strain>
    </source>
</reference>
<dbReference type="STRING" id="1454373.ACMU_09295"/>
<evidence type="ECO:0000313" key="3">
    <source>
        <dbReference type="Proteomes" id="UP000026249"/>
    </source>
</evidence>
<accession>A0A037ZHQ4</accession>
<evidence type="ECO:0000313" key="2">
    <source>
        <dbReference type="EMBL" id="KAJ55950.1"/>
    </source>
</evidence>
<proteinExistence type="predicted"/>